<evidence type="ECO:0000313" key="2">
    <source>
        <dbReference type="Proteomes" id="UP001148838"/>
    </source>
</evidence>
<comment type="caution">
    <text evidence="1">The sequence shown here is derived from an EMBL/GenBank/DDBJ whole genome shotgun (WGS) entry which is preliminary data.</text>
</comment>
<sequence>MFVIMWYVRNLIANLRETGSVHDADRPGRPSTATEIVDDIQVRILRSPQKSVRRLLPQANVAKSTVHDILTEVEVISVQSVCRAPPQR</sequence>
<keyword evidence="2" id="KW-1185">Reference proteome</keyword>
<name>A0ABQ8SHC7_PERAM</name>
<reference evidence="1 2" key="1">
    <citation type="journal article" date="2022" name="Allergy">
        <title>Genome assembly and annotation of Periplaneta americana reveal a comprehensive cockroach allergen profile.</title>
        <authorList>
            <person name="Wang L."/>
            <person name="Xiong Q."/>
            <person name="Saelim N."/>
            <person name="Wang L."/>
            <person name="Nong W."/>
            <person name="Wan A.T."/>
            <person name="Shi M."/>
            <person name="Liu X."/>
            <person name="Cao Q."/>
            <person name="Hui J.H.L."/>
            <person name="Sookrung N."/>
            <person name="Leung T.F."/>
            <person name="Tungtrongchitr A."/>
            <person name="Tsui S.K.W."/>
        </authorList>
    </citation>
    <scope>NUCLEOTIDE SEQUENCE [LARGE SCALE GENOMIC DNA]</scope>
    <source>
        <strain evidence="1">PWHHKU_190912</strain>
    </source>
</reference>
<accession>A0ABQ8SHC7</accession>
<gene>
    <name evidence="1" type="ORF">ANN_15850</name>
</gene>
<organism evidence="1 2">
    <name type="scientific">Periplaneta americana</name>
    <name type="common">American cockroach</name>
    <name type="synonym">Blatta americana</name>
    <dbReference type="NCBI Taxonomy" id="6978"/>
    <lineage>
        <taxon>Eukaryota</taxon>
        <taxon>Metazoa</taxon>
        <taxon>Ecdysozoa</taxon>
        <taxon>Arthropoda</taxon>
        <taxon>Hexapoda</taxon>
        <taxon>Insecta</taxon>
        <taxon>Pterygota</taxon>
        <taxon>Neoptera</taxon>
        <taxon>Polyneoptera</taxon>
        <taxon>Dictyoptera</taxon>
        <taxon>Blattodea</taxon>
        <taxon>Blattoidea</taxon>
        <taxon>Blattidae</taxon>
        <taxon>Blattinae</taxon>
        <taxon>Periplaneta</taxon>
    </lineage>
</organism>
<dbReference type="EMBL" id="JAJSOF020000027">
    <property type="protein sequence ID" value="KAJ4433541.1"/>
    <property type="molecule type" value="Genomic_DNA"/>
</dbReference>
<proteinExistence type="predicted"/>
<evidence type="ECO:0000313" key="1">
    <source>
        <dbReference type="EMBL" id="KAJ4433541.1"/>
    </source>
</evidence>
<dbReference type="Proteomes" id="UP001148838">
    <property type="component" value="Unassembled WGS sequence"/>
</dbReference>
<protein>
    <submittedName>
        <fullName evidence="1">Uncharacterized protein</fullName>
    </submittedName>
</protein>